<dbReference type="PANTHER" id="PTHR47481:SF30">
    <property type="entry name" value="CCHC-TYPE DOMAIN-CONTAINING PROTEIN"/>
    <property type="match status" value="1"/>
</dbReference>
<evidence type="ECO:0000313" key="2">
    <source>
        <dbReference type="Proteomes" id="UP000593573"/>
    </source>
</evidence>
<dbReference type="Pfam" id="PF14223">
    <property type="entry name" value="Retrotran_gag_2"/>
    <property type="match status" value="1"/>
</dbReference>
<accession>A0A7J8VER0</accession>
<comment type="caution">
    <text evidence="1">The sequence shown here is derived from an EMBL/GenBank/DDBJ whole genome shotgun (WGS) entry which is preliminary data.</text>
</comment>
<organism evidence="1 2">
    <name type="scientific">Gossypium klotzschianum</name>
    <dbReference type="NCBI Taxonomy" id="34286"/>
    <lineage>
        <taxon>Eukaryota</taxon>
        <taxon>Viridiplantae</taxon>
        <taxon>Streptophyta</taxon>
        <taxon>Embryophyta</taxon>
        <taxon>Tracheophyta</taxon>
        <taxon>Spermatophyta</taxon>
        <taxon>Magnoliopsida</taxon>
        <taxon>eudicotyledons</taxon>
        <taxon>Gunneridae</taxon>
        <taxon>Pentapetalae</taxon>
        <taxon>rosids</taxon>
        <taxon>malvids</taxon>
        <taxon>Malvales</taxon>
        <taxon>Malvaceae</taxon>
        <taxon>Malvoideae</taxon>
        <taxon>Gossypium</taxon>
    </lineage>
</organism>
<dbReference type="OrthoDB" id="943854at2759"/>
<proteinExistence type="predicted"/>
<reference evidence="1 2" key="1">
    <citation type="journal article" date="2019" name="Genome Biol. Evol.">
        <title>Insights into the evolution of the New World diploid cottons (Gossypium, subgenus Houzingenia) based on genome sequencing.</title>
        <authorList>
            <person name="Grover C.E."/>
            <person name="Arick M.A. 2nd"/>
            <person name="Thrash A."/>
            <person name="Conover J.L."/>
            <person name="Sanders W.S."/>
            <person name="Peterson D.G."/>
            <person name="Frelichowski J.E."/>
            <person name="Scheffler J.A."/>
            <person name="Scheffler B.E."/>
            <person name="Wendel J.F."/>
        </authorList>
    </citation>
    <scope>NUCLEOTIDE SEQUENCE [LARGE SCALE GENOMIC DNA]</scope>
    <source>
        <strain evidence="1">57</strain>
        <tissue evidence="1">Leaf</tissue>
    </source>
</reference>
<evidence type="ECO:0000313" key="1">
    <source>
        <dbReference type="EMBL" id="MBA0661030.1"/>
    </source>
</evidence>
<protein>
    <submittedName>
        <fullName evidence="1">Uncharacterized protein</fullName>
    </submittedName>
</protein>
<dbReference type="AlphaFoldDB" id="A0A7J8VER0"/>
<gene>
    <name evidence="1" type="ORF">Goklo_012952</name>
</gene>
<dbReference type="Proteomes" id="UP000593573">
    <property type="component" value="Unassembled WGS sequence"/>
</dbReference>
<sequence>MRDYLRQLKLIEDNLGICGEKISDAKHIAAILNGLPSEFDSVVTLIISSKQAYDVPALSSILIDLEARQKEVHFIEVKAEAIFQTDVSAICAFVSTNGSSASVNALLLESMSGFLIQGPLLISLGILSV</sequence>
<dbReference type="EMBL" id="JABFAB010000009">
    <property type="protein sequence ID" value="MBA0661030.1"/>
    <property type="molecule type" value="Genomic_DNA"/>
</dbReference>
<keyword evidence="2" id="KW-1185">Reference proteome</keyword>
<dbReference type="PANTHER" id="PTHR47481">
    <property type="match status" value="1"/>
</dbReference>
<name>A0A7J8VER0_9ROSI</name>